<dbReference type="Proteomes" id="UP000199249">
    <property type="component" value="Unassembled WGS sequence"/>
</dbReference>
<evidence type="ECO:0000313" key="3">
    <source>
        <dbReference type="Proteomes" id="UP000199249"/>
    </source>
</evidence>
<evidence type="ECO:0000256" key="1">
    <source>
        <dbReference type="SAM" id="SignalP"/>
    </source>
</evidence>
<feature type="chain" id="PRO_5011713745" description="Lipoprotein" evidence="1">
    <location>
        <begin position="20"/>
        <end position="185"/>
    </location>
</feature>
<name>A0A1H3JCJ6_9BACT</name>
<dbReference type="RefSeq" id="WP_092740644.1">
    <property type="nucleotide sequence ID" value="NZ_FNOV01000008.1"/>
</dbReference>
<protein>
    <recommendedName>
        <fullName evidence="4">Lipoprotein</fullName>
    </recommendedName>
</protein>
<dbReference type="OrthoDB" id="949867at2"/>
<dbReference type="STRING" id="651662.SAMN04488069_10820"/>
<feature type="signal peptide" evidence="1">
    <location>
        <begin position="1"/>
        <end position="19"/>
    </location>
</feature>
<gene>
    <name evidence="2" type="ORF">SAMN04488069_10820</name>
</gene>
<proteinExistence type="predicted"/>
<dbReference type="AlphaFoldDB" id="A0A1H3JCJ6"/>
<keyword evidence="1" id="KW-0732">Signal</keyword>
<keyword evidence="3" id="KW-1185">Reference proteome</keyword>
<reference evidence="3" key="1">
    <citation type="submission" date="2016-10" db="EMBL/GenBank/DDBJ databases">
        <authorList>
            <person name="Varghese N."/>
            <person name="Submissions S."/>
        </authorList>
    </citation>
    <scope>NUCLEOTIDE SEQUENCE [LARGE SCALE GENOMIC DNA]</scope>
    <source>
        <strain evidence="3">CGMCC 1.8975</strain>
    </source>
</reference>
<organism evidence="2 3">
    <name type="scientific">Hymenobacter psychrophilus</name>
    <dbReference type="NCBI Taxonomy" id="651662"/>
    <lineage>
        <taxon>Bacteria</taxon>
        <taxon>Pseudomonadati</taxon>
        <taxon>Bacteroidota</taxon>
        <taxon>Cytophagia</taxon>
        <taxon>Cytophagales</taxon>
        <taxon>Hymenobacteraceae</taxon>
        <taxon>Hymenobacter</taxon>
    </lineage>
</organism>
<sequence length="185" mass="20466">MKYATLLLAALLGLSQCHKKDQGPAPAPESLLPPATQTGANTFGCLLNGQPWTPSGFNGTSNYSVSYDPTYNGGTFDLRTYRYPSGNQNSDKDQQYIILYARGLTQIGTHDLANDNKVNSTATLNDRKSGCDYHDRYPQFYRRGSLMITRLDLQAGIISGTFDFTLYKPGCDTIKITNGRFDKKL</sequence>
<evidence type="ECO:0008006" key="4">
    <source>
        <dbReference type="Google" id="ProtNLM"/>
    </source>
</evidence>
<evidence type="ECO:0000313" key="2">
    <source>
        <dbReference type="EMBL" id="SDY37750.1"/>
    </source>
</evidence>
<dbReference type="EMBL" id="FNOV01000008">
    <property type="protein sequence ID" value="SDY37750.1"/>
    <property type="molecule type" value="Genomic_DNA"/>
</dbReference>
<accession>A0A1H3JCJ6</accession>